<sequence>MDNNLYVCINYKAKGDKVEDNYNLRIKDQSSQMGSKYLICGGIYNKNGGKLVYKARDFKEAMDLAHNNVFKKDKNDRFEEVKRDVLIIPSTIGKTSIV</sequence>
<proteinExistence type="predicted"/>
<reference evidence="1 2" key="1">
    <citation type="submission" date="2019-05" db="EMBL/GenBank/DDBJ databases">
        <authorList>
            <consortium name="Pathogen Informatics"/>
        </authorList>
    </citation>
    <scope>NUCLEOTIDE SEQUENCE [LARGE SCALE GENOMIC DNA]</scope>
    <source>
        <strain evidence="1 2">NCTC503</strain>
    </source>
</reference>
<keyword evidence="2" id="KW-1185">Reference proteome</keyword>
<dbReference type="OrthoDB" id="162319at2"/>
<organism evidence="1 2">
    <name type="scientific">Hathewaya histolytica</name>
    <name type="common">Clostridium histolyticum</name>
    <dbReference type="NCBI Taxonomy" id="1498"/>
    <lineage>
        <taxon>Bacteria</taxon>
        <taxon>Bacillati</taxon>
        <taxon>Bacillota</taxon>
        <taxon>Clostridia</taxon>
        <taxon>Eubacteriales</taxon>
        <taxon>Clostridiaceae</taxon>
        <taxon>Hathewaya</taxon>
    </lineage>
</organism>
<name>A0A4U9RWN8_HATHI</name>
<dbReference type="KEGG" id="hhw:NCTC503_02673"/>
<evidence type="ECO:0000313" key="1">
    <source>
        <dbReference type="EMBL" id="VTQ96268.1"/>
    </source>
</evidence>
<dbReference type="AlphaFoldDB" id="A0A4U9RWN8"/>
<dbReference type="Proteomes" id="UP000308489">
    <property type="component" value="Chromosome 1"/>
</dbReference>
<dbReference type="EMBL" id="LR590481">
    <property type="protein sequence ID" value="VTQ96268.1"/>
    <property type="molecule type" value="Genomic_DNA"/>
</dbReference>
<evidence type="ECO:0000313" key="2">
    <source>
        <dbReference type="Proteomes" id="UP000308489"/>
    </source>
</evidence>
<gene>
    <name evidence="1" type="ORF">NCTC503_02673</name>
</gene>
<protein>
    <submittedName>
        <fullName evidence="1">Uncharacterized protein</fullName>
    </submittedName>
</protein>
<accession>A0A4U9RWN8</accession>
<dbReference type="RefSeq" id="WP_138211153.1">
    <property type="nucleotide sequence ID" value="NZ_CBCRUQ010000007.1"/>
</dbReference>